<comment type="caution">
    <text evidence="2">The sequence shown here is derived from an EMBL/GenBank/DDBJ whole genome shotgun (WGS) entry which is preliminary data.</text>
</comment>
<organism evidence="2 3">
    <name type="scientific">Synaphobranchus kaupii</name>
    <name type="common">Kaup's arrowtooth eel</name>
    <dbReference type="NCBI Taxonomy" id="118154"/>
    <lineage>
        <taxon>Eukaryota</taxon>
        <taxon>Metazoa</taxon>
        <taxon>Chordata</taxon>
        <taxon>Craniata</taxon>
        <taxon>Vertebrata</taxon>
        <taxon>Euteleostomi</taxon>
        <taxon>Actinopterygii</taxon>
        <taxon>Neopterygii</taxon>
        <taxon>Teleostei</taxon>
        <taxon>Anguilliformes</taxon>
        <taxon>Synaphobranchidae</taxon>
        <taxon>Synaphobranchus</taxon>
    </lineage>
</organism>
<gene>
    <name evidence="2" type="ORF">SKAU_G00328450</name>
</gene>
<feature type="region of interest" description="Disordered" evidence="1">
    <location>
        <begin position="85"/>
        <end position="106"/>
    </location>
</feature>
<sequence length="201" mass="22735">MPSLSPPTIFNLIGYCATFPVSPGRLASQAIPTCFADTMNRLTLKMNGGSVIAREIRSTPLSVGLYRKCVEDCRDHALMSGHRVRETTEQQHLHHRQEKRGGTRHALSVPEAHQWHLDPGGATHPTWKPQLHVVPEVPRTRGVPVRVPGVRLRSEELSHPHSPPPTPPSLHPKRQPLISLFFFFFFNVQMCSSRHLRVKRH</sequence>
<dbReference type="Proteomes" id="UP001152622">
    <property type="component" value="Chromosome 14"/>
</dbReference>
<evidence type="ECO:0000256" key="1">
    <source>
        <dbReference type="SAM" id="MobiDB-lite"/>
    </source>
</evidence>
<reference evidence="2" key="1">
    <citation type="journal article" date="2023" name="Science">
        <title>Genome structures resolve the early diversification of teleost fishes.</title>
        <authorList>
            <person name="Parey E."/>
            <person name="Louis A."/>
            <person name="Montfort J."/>
            <person name="Bouchez O."/>
            <person name="Roques C."/>
            <person name="Iampietro C."/>
            <person name="Lluch J."/>
            <person name="Castinel A."/>
            <person name="Donnadieu C."/>
            <person name="Desvignes T."/>
            <person name="Floi Bucao C."/>
            <person name="Jouanno E."/>
            <person name="Wen M."/>
            <person name="Mejri S."/>
            <person name="Dirks R."/>
            <person name="Jansen H."/>
            <person name="Henkel C."/>
            <person name="Chen W.J."/>
            <person name="Zahm M."/>
            <person name="Cabau C."/>
            <person name="Klopp C."/>
            <person name="Thompson A.W."/>
            <person name="Robinson-Rechavi M."/>
            <person name="Braasch I."/>
            <person name="Lecointre G."/>
            <person name="Bobe J."/>
            <person name="Postlethwait J.H."/>
            <person name="Berthelot C."/>
            <person name="Roest Crollius H."/>
            <person name="Guiguen Y."/>
        </authorList>
    </citation>
    <scope>NUCLEOTIDE SEQUENCE</scope>
    <source>
        <strain evidence="2">WJC10195</strain>
    </source>
</reference>
<evidence type="ECO:0000313" key="2">
    <source>
        <dbReference type="EMBL" id="KAJ8342917.1"/>
    </source>
</evidence>
<keyword evidence="3" id="KW-1185">Reference proteome</keyword>
<dbReference type="AlphaFoldDB" id="A0A9Q1IKA0"/>
<protein>
    <submittedName>
        <fullName evidence="2">Uncharacterized protein</fullName>
    </submittedName>
</protein>
<proteinExistence type="predicted"/>
<accession>A0A9Q1IKA0</accession>
<dbReference type="EMBL" id="JAINUF010000014">
    <property type="protein sequence ID" value="KAJ8342917.1"/>
    <property type="molecule type" value="Genomic_DNA"/>
</dbReference>
<evidence type="ECO:0000313" key="3">
    <source>
        <dbReference type="Proteomes" id="UP001152622"/>
    </source>
</evidence>
<name>A0A9Q1IKA0_SYNKA</name>